<name>A0ABS6TF28_9ENTE</name>
<keyword evidence="3" id="KW-1185">Reference proteome</keyword>
<feature type="transmembrane region" description="Helical" evidence="1">
    <location>
        <begin position="7"/>
        <end position="25"/>
    </location>
</feature>
<organism evidence="2 3">
    <name type="scientific">Enterococcus alishanensis</name>
    <dbReference type="NCBI Taxonomy" id="1303817"/>
    <lineage>
        <taxon>Bacteria</taxon>
        <taxon>Bacillati</taxon>
        <taxon>Bacillota</taxon>
        <taxon>Bacilli</taxon>
        <taxon>Lactobacillales</taxon>
        <taxon>Enterococcaceae</taxon>
        <taxon>Enterococcus</taxon>
    </lineage>
</organism>
<proteinExistence type="predicted"/>
<evidence type="ECO:0000313" key="2">
    <source>
        <dbReference type="EMBL" id="MBV7391462.1"/>
    </source>
</evidence>
<accession>A0ABS6TF28</accession>
<sequence length="188" mass="21724">MRKLTKIIGILALILLFFPLFFNIIENQNVAPVKLNFLPMKEYPLIGEYIPEFLFWVSLGFMILLLIGLLVIIFFPNVSKELHFEKSDGALIVQAKALENFVLTTVQQEPYISEPNVKVKIKKKKIKIKVQGKMRNMFHATTKQEQLAAEIKDKITTLIGPNEKVFTEVTFKNFKTNKTQTQEQPRVI</sequence>
<evidence type="ECO:0000313" key="3">
    <source>
        <dbReference type="Proteomes" id="UP000774130"/>
    </source>
</evidence>
<gene>
    <name evidence="2" type="primary">amaP</name>
    <name evidence="2" type="ORF">KUA55_12285</name>
</gene>
<comment type="caution">
    <text evidence="2">The sequence shown here is derived from an EMBL/GenBank/DDBJ whole genome shotgun (WGS) entry which is preliminary data.</text>
</comment>
<keyword evidence="1" id="KW-1133">Transmembrane helix</keyword>
<reference evidence="2 3" key="1">
    <citation type="submission" date="2021-06" db="EMBL/GenBank/DDBJ databases">
        <title>Enterococcus alishanensis sp. nov., a novel lactic acid bacterium isolated from fresh coffee beans.</title>
        <authorList>
            <person name="Chen Y.-S."/>
        </authorList>
    </citation>
    <scope>NUCLEOTIDE SEQUENCE [LARGE SCALE GENOMIC DNA]</scope>
    <source>
        <strain evidence="2 3">ALS3</strain>
    </source>
</reference>
<dbReference type="EMBL" id="JAHUZB010000004">
    <property type="protein sequence ID" value="MBV7391462.1"/>
    <property type="molecule type" value="Genomic_DNA"/>
</dbReference>
<dbReference type="Proteomes" id="UP000774130">
    <property type="component" value="Unassembled WGS sequence"/>
</dbReference>
<keyword evidence="1" id="KW-0472">Membrane</keyword>
<evidence type="ECO:0000256" key="1">
    <source>
        <dbReference type="SAM" id="Phobius"/>
    </source>
</evidence>
<protein>
    <submittedName>
        <fullName evidence="2">Alkaline shock response membrane anchor protein AmaP</fullName>
    </submittedName>
</protein>
<dbReference type="RefSeq" id="WP_218326653.1">
    <property type="nucleotide sequence ID" value="NZ_JAHUZB010000004.1"/>
</dbReference>
<dbReference type="NCBIfam" id="NF033218">
    <property type="entry name" value="anchor_AmaP"/>
    <property type="match status" value="1"/>
</dbReference>
<keyword evidence="1" id="KW-0812">Transmembrane</keyword>
<feature type="transmembrane region" description="Helical" evidence="1">
    <location>
        <begin position="53"/>
        <end position="75"/>
    </location>
</feature>